<protein>
    <submittedName>
        <fullName evidence="2">Uncharacterized protein</fullName>
    </submittedName>
</protein>
<gene>
    <name evidence="1" type="ORF">UFOVP109_11</name>
    <name evidence="2" type="ORF">UFOVP224_24</name>
</gene>
<evidence type="ECO:0000313" key="1">
    <source>
        <dbReference type="EMBL" id="CAB4127945.1"/>
    </source>
</evidence>
<dbReference type="EMBL" id="LR796227">
    <property type="protein sequence ID" value="CAB4127945.1"/>
    <property type="molecule type" value="Genomic_DNA"/>
</dbReference>
<evidence type="ECO:0000313" key="2">
    <source>
        <dbReference type="EMBL" id="CAB5219054.1"/>
    </source>
</evidence>
<dbReference type="EMBL" id="LR798270">
    <property type="protein sequence ID" value="CAB5219054.1"/>
    <property type="molecule type" value="Genomic_DNA"/>
</dbReference>
<organism evidence="2">
    <name type="scientific">uncultured Caudovirales phage</name>
    <dbReference type="NCBI Taxonomy" id="2100421"/>
    <lineage>
        <taxon>Viruses</taxon>
        <taxon>Duplodnaviria</taxon>
        <taxon>Heunggongvirae</taxon>
        <taxon>Uroviricota</taxon>
        <taxon>Caudoviricetes</taxon>
        <taxon>Peduoviridae</taxon>
        <taxon>Maltschvirus</taxon>
        <taxon>Maltschvirus maltsch</taxon>
    </lineage>
</organism>
<proteinExistence type="predicted"/>
<name>A0A6J7WSH1_9CAUD</name>
<reference evidence="2" key="1">
    <citation type="submission" date="2020-05" db="EMBL/GenBank/DDBJ databases">
        <authorList>
            <person name="Chiriac C."/>
            <person name="Salcher M."/>
            <person name="Ghai R."/>
            <person name="Kavagutti S V."/>
        </authorList>
    </citation>
    <scope>NUCLEOTIDE SEQUENCE</scope>
</reference>
<accession>A0A6J7WSH1</accession>
<sequence length="153" mass="16008">MSYITQAPGAAGYVTVYVQAYDSTGALVSGNVQVPALQDITINNNNDVFTWEQLDTSSKLQVATLATNSIATNIVVDDTTFFGNASATSGSATRLGVFGLSKNKTKIKATLNFGSRTITADAYVTGLAPKITAAQPVWVTPMTLTVTGDYTVA</sequence>